<dbReference type="InterPro" id="IPR023393">
    <property type="entry name" value="START-like_dom_sf"/>
</dbReference>
<dbReference type="Pfam" id="PF08327">
    <property type="entry name" value="AHSA1"/>
    <property type="match status" value="1"/>
</dbReference>
<organism evidence="3 4">
    <name type="scientific">Paenibacillus zeisoli</name>
    <dbReference type="NCBI Taxonomy" id="2496267"/>
    <lineage>
        <taxon>Bacteria</taxon>
        <taxon>Bacillati</taxon>
        <taxon>Bacillota</taxon>
        <taxon>Bacilli</taxon>
        <taxon>Bacillales</taxon>
        <taxon>Paenibacillaceae</taxon>
        <taxon>Paenibacillus</taxon>
    </lineage>
</organism>
<dbReference type="EMBL" id="RZNX01000012">
    <property type="protein sequence ID" value="RUT28020.1"/>
    <property type="molecule type" value="Genomic_DNA"/>
</dbReference>
<reference evidence="3 4" key="1">
    <citation type="submission" date="2018-12" db="EMBL/GenBank/DDBJ databases">
        <authorList>
            <person name="Sun L."/>
            <person name="Chen Z."/>
        </authorList>
    </citation>
    <scope>NUCLEOTIDE SEQUENCE [LARGE SCALE GENOMIC DNA]</scope>
    <source>
        <strain evidence="3 4">3-5-3</strain>
    </source>
</reference>
<protein>
    <submittedName>
        <fullName evidence="3">SRPBCC domain-containing protein</fullName>
    </submittedName>
</protein>
<dbReference type="CDD" id="cd07814">
    <property type="entry name" value="SRPBCC_CalC_Aha1-like"/>
    <property type="match status" value="1"/>
</dbReference>
<dbReference type="InterPro" id="IPR013538">
    <property type="entry name" value="ASHA1/2-like_C"/>
</dbReference>
<dbReference type="Gene3D" id="3.30.530.20">
    <property type="match status" value="1"/>
</dbReference>
<sequence>MCIGGITVNNPRPVGQTAAAGFQVGVRRTFPIPVLEAWKLITSPKGLSIWLGEGGPIDVEVGQLFQTEEGISGEFRVVNELENLRLSWTAEHWAKSSTLQIRTIPAGDHKTTISFHQEKLSGPDVREAMKRRWEDVLGRLQGICEEA</sequence>
<evidence type="ECO:0000313" key="4">
    <source>
        <dbReference type="Proteomes" id="UP000272464"/>
    </source>
</evidence>
<dbReference type="Proteomes" id="UP000272464">
    <property type="component" value="Unassembled WGS sequence"/>
</dbReference>
<comment type="caution">
    <text evidence="3">The sequence shown here is derived from an EMBL/GenBank/DDBJ whole genome shotgun (WGS) entry which is preliminary data.</text>
</comment>
<dbReference type="AlphaFoldDB" id="A0A433X233"/>
<keyword evidence="4" id="KW-1185">Reference proteome</keyword>
<evidence type="ECO:0000259" key="2">
    <source>
        <dbReference type="Pfam" id="PF08327"/>
    </source>
</evidence>
<gene>
    <name evidence="3" type="ORF">EJP77_18565</name>
</gene>
<dbReference type="OrthoDB" id="4549061at2"/>
<comment type="similarity">
    <text evidence="1">Belongs to the AHA1 family.</text>
</comment>
<dbReference type="SUPFAM" id="SSF55961">
    <property type="entry name" value="Bet v1-like"/>
    <property type="match status" value="1"/>
</dbReference>
<accession>A0A433X233</accession>
<evidence type="ECO:0000313" key="3">
    <source>
        <dbReference type="EMBL" id="RUT28020.1"/>
    </source>
</evidence>
<proteinExistence type="inferred from homology"/>
<name>A0A433X233_9BACL</name>
<feature type="domain" description="Activator of Hsp90 ATPase homologue 1/2-like C-terminal" evidence="2">
    <location>
        <begin position="33"/>
        <end position="143"/>
    </location>
</feature>
<evidence type="ECO:0000256" key="1">
    <source>
        <dbReference type="ARBA" id="ARBA00006817"/>
    </source>
</evidence>